<keyword evidence="4" id="KW-1185">Reference proteome</keyword>
<name>A0A3R7MU57_PENVA</name>
<protein>
    <recommendedName>
        <fullName evidence="5">Gustatory receptor</fullName>
    </recommendedName>
</protein>
<keyword evidence="2" id="KW-0812">Transmembrane</keyword>
<feature type="transmembrane region" description="Helical" evidence="2">
    <location>
        <begin position="32"/>
        <end position="49"/>
    </location>
</feature>
<dbReference type="AlphaFoldDB" id="A0A3R7MU57"/>
<evidence type="ECO:0000313" key="4">
    <source>
        <dbReference type="Proteomes" id="UP000283509"/>
    </source>
</evidence>
<evidence type="ECO:0000256" key="2">
    <source>
        <dbReference type="SAM" id="Phobius"/>
    </source>
</evidence>
<feature type="transmembrane region" description="Helical" evidence="2">
    <location>
        <begin position="91"/>
        <end position="112"/>
    </location>
</feature>
<dbReference type="EMBL" id="QCYY01002519">
    <property type="protein sequence ID" value="ROT69784.1"/>
    <property type="molecule type" value="Genomic_DNA"/>
</dbReference>
<feature type="transmembrane region" description="Helical" evidence="2">
    <location>
        <begin position="61"/>
        <end position="85"/>
    </location>
</feature>
<feature type="transmembrane region" description="Helical" evidence="2">
    <location>
        <begin position="350"/>
        <end position="369"/>
    </location>
</feature>
<gene>
    <name evidence="3" type="ORF">C7M84_011999</name>
</gene>
<feature type="region of interest" description="Disordered" evidence="1">
    <location>
        <begin position="1"/>
        <end position="26"/>
    </location>
</feature>
<organism evidence="3 4">
    <name type="scientific">Penaeus vannamei</name>
    <name type="common">Whiteleg shrimp</name>
    <name type="synonym">Litopenaeus vannamei</name>
    <dbReference type="NCBI Taxonomy" id="6689"/>
    <lineage>
        <taxon>Eukaryota</taxon>
        <taxon>Metazoa</taxon>
        <taxon>Ecdysozoa</taxon>
        <taxon>Arthropoda</taxon>
        <taxon>Crustacea</taxon>
        <taxon>Multicrustacea</taxon>
        <taxon>Malacostraca</taxon>
        <taxon>Eumalacostraca</taxon>
        <taxon>Eucarida</taxon>
        <taxon>Decapoda</taxon>
        <taxon>Dendrobranchiata</taxon>
        <taxon>Penaeoidea</taxon>
        <taxon>Penaeidae</taxon>
        <taxon>Penaeus</taxon>
    </lineage>
</organism>
<feature type="transmembrane region" description="Helical" evidence="2">
    <location>
        <begin position="243"/>
        <end position="264"/>
    </location>
</feature>
<feature type="compositionally biased region" description="Polar residues" evidence="1">
    <location>
        <begin position="1"/>
        <end position="10"/>
    </location>
</feature>
<evidence type="ECO:0000313" key="3">
    <source>
        <dbReference type="EMBL" id="ROT69784.1"/>
    </source>
</evidence>
<evidence type="ECO:0008006" key="5">
    <source>
        <dbReference type="Google" id="ProtNLM"/>
    </source>
</evidence>
<sequence length="411" mass="45171">MRIYTVTSSGKRGRSFADADPKKTGKKQRLDPFQILLVICSVLGLHLLRENADGSFALCRWRLVPMAILGLVSLAHLAGALVYLALVSPPLWLVVLLVPPCLSFCFCVLTFAQVYRNARALAGYLPGLSALGVEGRRASAPEVASCVLFPVGLVAGACYLLPTWHLFLPSLFVASCIPAVMDVYIMHFVKVLKAAYEALGRDVSSRGSITFQEVQVVAERWLTLTETVAAHNKIFNVILHCRLWLLVLQSMAHLFFLWALRHYYGPCLSLLLLTLTPLAELVLRFLYLCNHAEALSRADEKVVEAVQEATVRVPTGSLEHLGLSAFSCHMVAQPAAVHVWGMDSLSSSTFVSLAGVVLTYLVVILQFSLKVNYDFTGEDEAGFDEYSECFAEESQDGVNPFKLVIGHLVKP</sequence>
<dbReference type="OrthoDB" id="6362720at2759"/>
<keyword evidence="2" id="KW-0472">Membrane</keyword>
<dbReference type="Proteomes" id="UP000283509">
    <property type="component" value="Unassembled WGS sequence"/>
</dbReference>
<proteinExistence type="predicted"/>
<feature type="transmembrane region" description="Helical" evidence="2">
    <location>
        <begin position="168"/>
        <end position="189"/>
    </location>
</feature>
<accession>A0A3R7MU57</accession>
<keyword evidence="2" id="KW-1133">Transmembrane helix</keyword>
<evidence type="ECO:0000256" key="1">
    <source>
        <dbReference type="SAM" id="MobiDB-lite"/>
    </source>
</evidence>
<feature type="transmembrane region" description="Helical" evidence="2">
    <location>
        <begin position="270"/>
        <end position="287"/>
    </location>
</feature>
<reference evidence="3 4" key="1">
    <citation type="submission" date="2018-04" db="EMBL/GenBank/DDBJ databases">
        <authorList>
            <person name="Zhang X."/>
            <person name="Yuan J."/>
            <person name="Li F."/>
            <person name="Xiang J."/>
        </authorList>
    </citation>
    <scope>NUCLEOTIDE SEQUENCE [LARGE SCALE GENOMIC DNA]</scope>
    <source>
        <tissue evidence="3">Muscle</tissue>
    </source>
</reference>
<comment type="caution">
    <text evidence="3">The sequence shown here is derived from an EMBL/GenBank/DDBJ whole genome shotgun (WGS) entry which is preliminary data.</text>
</comment>
<reference evidence="3 4" key="2">
    <citation type="submission" date="2019-01" db="EMBL/GenBank/DDBJ databases">
        <title>The decoding of complex shrimp genome reveals the adaptation for benthos swimmer, frequently molting mechanism and breeding impact on genome.</title>
        <authorList>
            <person name="Sun Y."/>
            <person name="Gao Y."/>
            <person name="Yu Y."/>
        </authorList>
    </citation>
    <scope>NUCLEOTIDE SEQUENCE [LARGE SCALE GENOMIC DNA]</scope>
    <source>
        <tissue evidence="3">Muscle</tissue>
    </source>
</reference>